<evidence type="ECO:0000256" key="1">
    <source>
        <dbReference type="ARBA" id="ARBA00001946"/>
    </source>
</evidence>
<keyword evidence="9" id="KW-0479">Metal-binding</keyword>
<dbReference type="PANTHER" id="PTHR44535:SF4">
    <property type="entry name" value="SERINE_THREONINE-PROTEIN KINASE NEK8"/>
    <property type="match status" value="1"/>
</dbReference>
<evidence type="ECO:0000256" key="3">
    <source>
        <dbReference type="ARBA" id="ARBA00010886"/>
    </source>
</evidence>
<reference evidence="15" key="1">
    <citation type="submission" date="2022-03" db="EMBL/GenBank/DDBJ databases">
        <authorList>
            <person name="Martin C."/>
        </authorList>
    </citation>
    <scope>NUCLEOTIDE SEQUENCE</scope>
</reference>
<comment type="subcellular location">
    <subcellularLocation>
        <location evidence="2">Cytoplasm</location>
    </subcellularLocation>
</comment>
<keyword evidence="12" id="KW-0418">Kinase</keyword>
<dbReference type="InterPro" id="IPR051997">
    <property type="entry name" value="STK_NEK"/>
</dbReference>
<dbReference type="Pfam" id="PF00069">
    <property type="entry name" value="Pkinase"/>
    <property type="match status" value="1"/>
</dbReference>
<keyword evidence="7" id="KW-0597">Phosphoprotein</keyword>
<evidence type="ECO:0000256" key="6">
    <source>
        <dbReference type="ARBA" id="ARBA00022527"/>
    </source>
</evidence>
<dbReference type="Proteomes" id="UP000749559">
    <property type="component" value="Unassembled WGS sequence"/>
</dbReference>
<dbReference type="InterPro" id="IPR001245">
    <property type="entry name" value="Ser-Thr/Tyr_kinase_cat_dom"/>
</dbReference>
<dbReference type="FunFam" id="1.10.510.10:FF:000262">
    <property type="entry name" value="Serine/threonine-protein kinase Nek8"/>
    <property type="match status" value="1"/>
</dbReference>
<dbReference type="SUPFAM" id="SSF50985">
    <property type="entry name" value="RCC1/BLIP-II"/>
    <property type="match status" value="1"/>
</dbReference>
<evidence type="ECO:0000256" key="13">
    <source>
        <dbReference type="ARBA" id="ARBA00022840"/>
    </source>
</evidence>
<dbReference type="PRINTS" id="PR00109">
    <property type="entry name" value="TYRKINASE"/>
</dbReference>
<keyword evidence="5" id="KW-0963">Cytoplasm</keyword>
<keyword evidence="6" id="KW-0723">Serine/threonine-protein kinase</keyword>
<dbReference type="GO" id="GO:0004674">
    <property type="term" value="F:protein serine/threonine kinase activity"/>
    <property type="evidence" value="ECO:0007669"/>
    <property type="project" value="UniProtKB-KW"/>
</dbReference>
<keyword evidence="8" id="KW-0808">Transferase</keyword>
<dbReference type="FunFam" id="3.30.200.20:FF:000243">
    <property type="entry name" value="serine/threonine-protein kinase Nek8"/>
    <property type="match status" value="1"/>
</dbReference>
<dbReference type="PROSITE" id="PS50011">
    <property type="entry name" value="PROTEIN_KINASE_DOM"/>
    <property type="match status" value="1"/>
</dbReference>
<comment type="cofactor">
    <cofactor evidence="1">
        <name>Mg(2+)</name>
        <dbReference type="ChEBI" id="CHEBI:18420"/>
    </cofactor>
</comment>
<dbReference type="InterPro" id="IPR011009">
    <property type="entry name" value="Kinase-like_dom_sf"/>
</dbReference>
<evidence type="ECO:0000256" key="11">
    <source>
        <dbReference type="ARBA" id="ARBA00022741"/>
    </source>
</evidence>
<dbReference type="OrthoDB" id="248923at2759"/>
<dbReference type="CDD" id="cd08220">
    <property type="entry name" value="STKc_Nek8"/>
    <property type="match status" value="1"/>
</dbReference>
<dbReference type="InterPro" id="IPR009091">
    <property type="entry name" value="RCC1/BLIP-II"/>
</dbReference>
<dbReference type="PRINTS" id="PR00633">
    <property type="entry name" value="RCCNDNSATION"/>
</dbReference>
<evidence type="ECO:0000256" key="4">
    <source>
        <dbReference type="ARBA" id="ARBA00012513"/>
    </source>
</evidence>
<evidence type="ECO:0000256" key="10">
    <source>
        <dbReference type="ARBA" id="ARBA00022737"/>
    </source>
</evidence>
<evidence type="ECO:0000256" key="2">
    <source>
        <dbReference type="ARBA" id="ARBA00004496"/>
    </source>
</evidence>
<dbReference type="PANTHER" id="PTHR44535">
    <property type="entry name" value="PROTEIN CBG16200"/>
    <property type="match status" value="1"/>
</dbReference>
<evidence type="ECO:0000256" key="8">
    <source>
        <dbReference type="ARBA" id="ARBA00022679"/>
    </source>
</evidence>
<name>A0A8J1U7I9_OWEFU</name>
<dbReference type="PROSITE" id="PS00107">
    <property type="entry name" value="PROTEIN_KINASE_ATP"/>
    <property type="match status" value="1"/>
</dbReference>
<gene>
    <name evidence="15" type="ORF">OFUS_LOCUS1461</name>
</gene>
<keyword evidence="10" id="KW-0677">Repeat</keyword>
<evidence type="ECO:0000256" key="7">
    <source>
        <dbReference type="ARBA" id="ARBA00022553"/>
    </source>
</evidence>
<dbReference type="InterPro" id="IPR000719">
    <property type="entry name" value="Prot_kinase_dom"/>
</dbReference>
<dbReference type="GO" id="GO:0005737">
    <property type="term" value="C:cytoplasm"/>
    <property type="evidence" value="ECO:0007669"/>
    <property type="project" value="UniProtKB-SubCell"/>
</dbReference>
<keyword evidence="11" id="KW-0547">Nucleotide-binding</keyword>
<dbReference type="GO" id="GO:0005524">
    <property type="term" value="F:ATP binding"/>
    <property type="evidence" value="ECO:0007669"/>
    <property type="project" value="UniProtKB-UniRule"/>
</dbReference>
<dbReference type="InterPro" id="IPR000408">
    <property type="entry name" value="Reg_chr_condens"/>
</dbReference>
<dbReference type="Gene3D" id="3.30.200.20">
    <property type="entry name" value="Phosphorylase Kinase, domain 1"/>
    <property type="match status" value="1"/>
</dbReference>
<evidence type="ECO:0000256" key="14">
    <source>
        <dbReference type="ARBA" id="ARBA00022842"/>
    </source>
</evidence>
<proteinExistence type="inferred from homology"/>
<dbReference type="Pfam" id="PF25390">
    <property type="entry name" value="WD40_RLD"/>
    <property type="match status" value="1"/>
</dbReference>
<accession>A0A8J1U7I9</accession>
<dbReference type="InterPro" id="IPR008271">
    <property type="entry name" value="Ser/Thr_kinase_AS"/>
</dbReference>
<keyword evidence="13" id="KW-0067">ATP-binding</keyword>
<dbReference type="AlphaFoldDB" id="A0A8J1U7I9"/>
<dbReference type="InterPro" id="IPR017441">
    <property type="entry name" value="Protein_kinase_ATP_BS"/>
</dbReference>
<dbReference type="SUPFAM" id="SSF56112">
    <property type="entry name" value="Protein kinase-like (PK-like)"/>
    <property type="match status" value="1"/>
</dbReference>
<sequence>MDKYEKIRVVGRGAYGTVFLCRRLSDKKLIIIKQIPVEQMTKEERQAALNEVKVLSMLDHPNIIEYYENFLEDKALMIVMEYAQGGTLFEFTQQRNGQLLEEHDILRYFVQMLLSLQHVHSKQILHRDLKSQNILLDRKREIIKIGDFGISKVLSSKSKAYTVVGTPCYISPELCEGKPYNQKSDIWALGCVLYELASLKRAFEAGNLPALILKIMRGTFSPISDQYSPELRALILSMLHLDPNKRPDINHIMADPLVISHLFYMYTDMGMVPCKTQRPLSSMSGAKQRIVHRTSSYTGKGTGVGIFLDPQDVLQSKALSSVYTWGGGIMTPNKLPVPSSDTQITQISTGRSQKGAVTKNGRLFVWEAPGIGADIPGAIDGSQCPAFVPRYLEGQSAVAIQHVACGDLFTACLTDRGILMTFGSGANGCLGHGNHHDVSQAKIVEALLGYEVAQVSCGASHVLAVTNEHEVFAWGRGDNGRLGLGSQESHNSPQEVPLPEKYKPCSVHCGVDGSVVLTLERKMLCCGNNRFNKLSLDVTTGSKVQQIDEVNCFTLVTAPPIGDISVKSVDMGTSHTAAISEDGQLYTFGTNQFGQLGHDVCPDRSPGLVKTLQMERVTHVGCGDTFTVAITEKGKIYSWGKPARGRLGRNDPDSGIPKQVRLPLDLLDETLEVTSLSCSHGITLLAAKPVQSSGAVGIQV</sequence>
<dbReference type="EC" id="2.7.11.1" evidence="4"/>
<dbReference type="SMART" id="SM00220">
    <property type="entry name" value="S_TKc"/>
    <property type="match status" value="1"/>
</dbReference>
<dbReference type="EMBL" id="CAIIXF020000001">
    <property type="protein sequence ID" value="CAH1773932.1"/>
    <property type="molecule type" value="Genomic_DNA"/>
</dbReference>
<dbReference type="Gene3D" id="1.10.510.10">
    <property type="entry name" value="Transferase(Phosphotransferase) domain 1"/>
    <property type="match status" value="1"/>
</dbReference>
<protein>
    <recommendedName>
        <fullName evidence="4">non-specific serine/threonine protein kinase</fullName>
        <ecNumber evidence="4">2.7.11.1</ecNumber>
    </recommendedName>
</protein>
<dbReference type="InterPro" id="IPR044120">
    <property type="entry name" value="STKc_Nek8"/>
</dbReference>
<organism evidence="15 16">
    <name type="scientific">Owenia fusiformis</name>
    <name type="common">Polychaete worm</name>
    <dbReference type="NCBI Taxonomy" id="6347"/>
    <lineage>
        <taxon>Eukaryota</taxon>
        <taxon>Metazoa</taxon>
        <taxon>Spiralia</taxon>
        <taxon>Lophotrochozoa</taxon>
        <taxon>Annelida</taxon>
        <taxon>Polychaeta</taxon>
        <taxon>Sedentaria</taxon>
        <taxon>Canalipalpata</taxon>
        <taxon>Sabellida</taxon>
        <taxon>Oweniida</taxon>
        <taxon>Oweniidae</taxon>
        <taxon>Owenia</taxon>
    </lineage>
</organism>
<evidence type="ECO:0000313" key="16">
    <source>
        <dbReference type="Proteomes" id="UP000749559"/>
    </source>
</evidence>
<comment type="similarity">
    <text evidence="3">Belongs to the protein kinase superfamily. NEK Ser/Thr protein kinase family. NIMA subfamily.</text>
</comment>
<comment type="caution">
    <text evidence="15">The sequence shown here is derived from an EMBL/GenBank/DDBJ whole genome shotgun (WGS) entry which is preliminary data.</text>
</comment>
<dbReference type="GO" id="GO:0046872">
    <property type="term" value="F:metal ion binding"/>
    <property type="evidence" value="ECO:0007669"/>
    <property type="project" value="UniProtKB-KW"/>
</dbReference>
<keyword evidence="14" id="KW-0460">Magnesium</keyword>
<dbReference type="PROSITE" id="PS50012">
    <property type="entry name" value="RCC1_3"/>
    <property type="match status" value="4"/>
</dbReference>
<evidence type="ECO:0000256" key="5">
    <source>
        <dbReference type="ARBA" id="ARBA00022490"/>
    </source>
</evidence>
<dbReference type="InterPro" id="IPR058923">
    <property type="entry name" value="RCC1-like_dom"/>
</dbReference>
<evidence type="ECO:0000313" key="15">
    <source>
        <dbReference type="EMBL" id="CAH1773932.1"/>
    </source>
</evidence>
<dbReference type="Gene3D" id="2.130.10.30">
    <property type="entry name" value="Regulator of chromosome condensation 1/beta-lactamase-inhibitor protein II"/>
    <property type="match status" value="2"/>
</dbReference>
<keyword evidence="16" id="KW-1185">Reference proteome</keyword>
<evidence type="ECO:0000256" key="12">
    <source>
        <dbReference type="ARBA" id="ARBA00022777"/>
    </source>
</evidence>
<dbReference type="PROSITE" id="PS00108">
    <property type="entry name" value="PROTEIN_KINASE_ST"/>
    <property type="match status" value="1"/>
</dbReference>
<evidence type="ECO:0000256" key="9">
    <source>
        <dbReference type="ARBA" id="ARBA00022723"/>
    </source>
</evidence>